<keyword evidence="2" id="KW-1185">Reference proteome</keyword>
<reference evidence="2" key="1">
    <citation type="submission" date="2016-11" db="EMBL/GenBank/DDBJ databases">
        <title>Complete Genome Sequence of alachlor-degrading Sphingomonas sp. strain JJ-A5.</title>
        <authorList>
            <person name="Lee H."/>
            <person name="Ka J.-O."/>
        </authorList>
    </citation>
    <scope>NUCLEOTIDE SEQUENCE [LARGE SCALE GENOMIC DNA]</scope>
    <source>
        <strain evidence="2">JJ-A5</strain>
    </source>
</reference>
<dbReference type="RefSeq" id="WP_072596099.1">
    <property type="nucleotide sequence ID" value="NZ_CP018221.1"/>
</dbReference>
<organism evidence="1 2">
    <name type="scientific">Tardibacter chloracetimidivorans</name>
    <dbReference type="NCBI Taxonomy" id="1921510"/>
    <lineage>
        <taxon>Bacteria</taxon>
        <taxon>Pseudomonadati</taxon>
        <taxon>Pseudomonadota</taxon>
        <taxon>Alphaproteobacteria</taxon>
        <taxon>Sphingomonadales</taxon>
        <taxon>Sphingomonadaceae</taxon>
        <taxon>Tardibacter</taxon>
    </lineage>
</organism>
<accession>A0A1L3ZSD1</accession>
<gene>
    <name evidence="1" type="ORF">BSL82_03755</name>
</gene>
<dbReference type="Proteomes" id="UP000182063">
    <property type="component" value="Chromosome"/>
</dbReference>
<dbReference type="OrthoDB" id="7376098at2"/>
<dbReference type="KEGG" id="sphj:BSL82_03755"/>
<dbReference type="STRING" id="1921510.BSL82_03755"/>
<dbReference type="EMBL" id="CP018221">
    <property type="protein sequence ID" value="API58532.1"/>
    <property type="molecule type" value="Genomic_DNA"/>
</dbReference>
<name>A0A1L3ZSD1_9SPHN</name>
<evidence type="ECO:0000313" key="1">
    <source>
        <dbReference type="EMBL" id="API58532.1"/>
    </source>
</evidence>
<proteinExistence type="predicted"/>
<evidence type="ECO:0000313" key="2">
    <source>
        <dbReference type="Proteomes" id="UP000182063"/>
    </source>
</evidence>
<protein>
    <submittedName>
        <fullName evidence="1">Uncharacterized protein</fullName>
    </submittedName>
</protein>
<dbReference type="AlphaFoldDB" id="A0A1L3ZSD1"/>
<sequence>MPLSLTDLAVVSSQHPTRESWLNAFTAAARPHFDRVGFPLPSEVRSSIGFPSKGARSKVIGECWSNAVSEDGHFEIFLRPSMQSDASRIADVLTHELVHAAVGLEAKHGRKFAKCATALGLTGKMTATVAGPEWHVWADPILASLGPLPGAALGDLQLSSGGKKQTTRMLKLECDQCGFSCRTTAKHIEAHEDGLTCPVPDCDGNLQRS</sequence>